<gene>
    <name evidence="1" type="ORF">GCM10009663_57430</name>
</gene>
<evidence type="ECO:0000313" key="1">
    <source>
        <dbReference type="EMBL" id="GAA1108102.1"/>
    </source>
</evidence>
<reference evidence="1 2" key="1">
    <citation type="journal article" date="2019" name="Int. J. Syst. Evol. Microbiol.">
        <title>The Global Catalogue of Microorganisms (GCM) 10K type strain sequencing project: providing services to taxonomists for standard genome sequencing and annotation.</title>
        <authorList>
            <consortium name="The Broad Institute Genomics Platform"/>
            <consortium name="The Broad Institute Genome Sequencing Center for Infectious Disease"/>
            <person name="Wu L."/>
            <person name="Ma J."/>
        </authorList>
    </citation>
    <scope>NUCLEOTIDE SEQUENCE [LARGE SCALE GENOMIC DNA]</scope>
    <source>
        <strain evidence="1 2">JCM 13002</strain>
    </source>
</reference>
<protein>
    <recommendedName>
        <fullName evidence="3">DUF3099 domain-containing protein</fullName>
    </recommendedName>
</protein>
<keyword evidence="2" id="KW-1185">Reference proteome</keyword>
<accession>A0ABN1TZ40</accession>
<comment type="caution">
    <text evidence="1">The sequence shown here is derived from an EMBL/GenBank/DDBJ whole genome shotgun (WGS) entry which is preliminary data.</text>
</comment>
<dbReference type="EMBL" id="BAAALD010000072">
    <property type="protein sequence ID" value="GAA1108102.1"/>
    <property type="molecule type" value="Genomic_DNA"/>
</dbReference>
<evidence type="ECO:0008006" key="3">
    <source>
        <dbReference type="Google" id="ProtNLM"/>
    </source>
</evidence>
<sequence length="63" mass="6901">MSTYEFLQRMLAVGLVSLLVWLLVHLGSSPVAAVPIASGIVLIARDLWRPSRNGKPSKGSRRE</sequence>
<name>A0ABN1TZ40_9ACTN</name>
<dbReference type="Proteomes" id="UP001499987">
    <property type="component" value="Unassembled WGS sequence"/>
</dbReference>
<proteinExistence type="predicted"/>
<organism evidence="1 2">
    <name type="scientific">Kitasatospora arboriphila</name>
    <dbReference type="NCBI Taxonomy" id="258052"/>
    <lineage>
        <taxon>Bacteria</taxon>
        <taxon>Bacillati</taxon>
        <taxon>Actinomycetota</taxon>
        <taxon>Actinomycetes</taxon>
        <taxon>Kitasatosporales</taxon>
        <taxon>Streptomycetaceae</taxon>
        <taxon>Kitasatospora</taxon>
    </lineage>
</organism>
<evidence type="ECO:0000313" key="2">
    <source>
        <dbReference type="Proteomes" id="UP001499987"/>
    </source>
</evidence>